<dbReference type="Pfam" id="PF00225">
    <property type="entry name" value="Kinesin"/>
    <property type="match status" value="1"/>
</dbReference>
<dbReference type="GO" id="GO:0007018">
    <property type="term" value="P:microtubule-based movement"/>
    <property type="evidence" value="ECO:0007669"/>
    <property type="project" value="InterPro"/>
</dbReference>
<dbReference type="PRINTS" id="PR00380">
    <property type="entry name" value="KINESINHEAVY"/>
</dbReference>
<evidence type="ECO:0000256" key="2">
    <source>
        <dbReference type="ARBA" id="ARBA00022840"/>
    </source>
</evidence>
<dbReference type="PANTHER" id="PTHR47968">
    <property type="entry name" value="CENTROMERE PROTEIN E"/>
    <property type="match status" value="1"/>
</dbReference>
<dbReference type="Gene3D" id="3.40.850.10">
    <property type="entry name" value="Kinesin motor domain"/>
    <property type="match status" value="1"/>
</dbReference>
<proteinExistence type="inferred from homology"/>
<evidence type="ECO:0000256" key="4">
    <source>
        <dbReference type="ARBA" id="ARBA00023175"/>
    </source>
</evidence>
<dbReference type="SUPFAM" id="SSF52540">
    <property type="entry name" value="P-loop containing nucleoside triphosphate hydrolases"/>
    <property type="match status" value="1"/>
</dbReference>
<dbReference type="AlphaFoldDB" id="A0A5J4WMC6"/>
<keyword evidence="6" id="KW-0493">Microtubule</keyword>
<dbReference type="PROSITE" id="PS00411">
    <property type="entry name" value="KINESIN_MOTOR_1"/>
    <property type="match status" value="1"/>
</dbReference>
<evidence type="ECO:0000259" key="7">
    <source>
        <dbReference type="PROSITE" id="PS50067"/>
    </source>
</evidence>
<evidence type="ECO:0000313" key="9">
    <source>
        <dbReference type="Proteomes" id="UP000324800"/>
    </source>
</evidence>
<comment type="similarity">
    <text evidence="5 6">Belongs to the TRAFAC class myosin-kinesin ATPase superfamily. Kinesin family.</text>
</comment>
<feature type="domain" description="Kinesin motor" evidence="7">
    <location>
        <begin position="11"/>
        <end position="330"/>
    </location>
</feature>
<dbReference type="OrthoDB" id="3176171at2759"/>
<keyword evidence="2 5" id="KW-0067">ATP-binding</keyword>
<dbReference type="InterPro" id="IPR027417">
    <property type="entry name" value="P-loop_NTPase"/>
</dbReference>
<evidence type="ECO:0000256" key="3">
    <source>
        <dbReference type="ARBA" id="ARBA00023054"/>
    </source>
</evidence>
<dbReference type="SMART" id="SM00129">
    <property type="entry name" value="KISc"/>
    <property type="match status" value="1"/>
</dbReference>
<dbReference type="InterPro" id="IPR036961">
    <property type="entry name" value="Kinesin_motor_dom_sf"/>
</dbReference>
<keyword evidence="1 5" id="KW-0547">Nucleotide-binding</keyword>
<organism evidence="8 9">
    <name type="scientific">Streblomastix strix</name>
    <dbReference type="NCBI Taxonomy" id="222440"/>
    <lineage>
        <taxon>Eukaryota</taxon>
        <taxon>Metamonada</taxon>
        <taxon>Preaxostyla</taxon>
        <taxon>Oxymonadida</taxon>
        <taxon>Streblomastigidae</taxon>
        <taxon>Streblomastix</taxon>
    </lineage>
</organism>
<dbReference type="GO" id="GO:0005874">
    <property type="term" value="C:microtubule"/>
    <property type="evidence" value="ECO:0007669"/>
    <property type="project" value="UniProtKB-KW"/>
</dbReference>
<comment type="caution">
    <text evidence="8">The sequence shown here is derived from an EMBL/GenBank/DDBJ whole genome shotgun (WGS) entry which is preliminary data.</text>
</comment>
<keyword evidence="4 5" id="KW-0505">Motor protein</keyword>
<dbReference type="GO" id="GO:0008017">
    <property type="term" value="F:microtubule binding"/>
    <property type="evidence" value="ECO:0007669"/>
    <property type="project" value="InterPro"/>
</dbReference>
<dbReference type="InterPro" id="IPR027640">
    <property type="entry name" value="Kinesin-like_fam"/>
</dbReference>
<accession>A0A5J4WMC6</accession>
<dbReference type="InterPro" id="IPR019821">
    <property type="entry name" value="Kinesin_motor_CS"/>
</dbReference>
<protein>
    <recommendedName>
        <fullName evidence="6">Kinesin-like protein</fullName>
    </recommendedName>
</protein>
<sequence length="330" mass="37596">MDINKQEGEGRIQVQIRIRPTEEENSCISATETQIILPKTGNSYTYDHIHAATASQQEVYEKVRPIISQFLRGINGTILAYGQTNSGKTHTILGTPEQPGLIRQSATDIFAFINSETRKQFRLTATFIELYNEIIFDLINTNNKPQLRENFTSFFISGADEIEINSEDELLNLIEIGNKNIHFRETIMNQHSSRSHALFRLNIEINNTKDLLSDKKLVATLFFVDLAGSERFSLISSNIQSEKEGSNINKSLLTFRKVVQALSLQQLKQQKMIIKKVGKNESGKGKDEKCKDVKILYDSIDSCLTSDEKVKDFEEDTKDHMFHTEKANQQ</sequence>
<dbReference type="EMBL" id="SNRW01001557">
    <property type="protein sequence ID" value="KAA6395938.1"/>
    <property type="molecule type" value="Genomic_DNA"/>
</dbReference>
<evidence type="ECO:0000256" key="1">
    <source>
        <dbReference type="ARBA" id="ARBA00022741"/>
    </source>
</evidence>
<gene>
    <name evidence="8" type="ORF">EZS28_008534</name>
</gene>
<evidence type="ECO:0000256" key="5">
    <source>
        <dbReference type="PROSITE-ProRule" id="PRU00283"/>
    </source>
</evidence>
<dbReference type="GO" id="GO:0005524">
    <property type="term" value="F:ATP binding"/>
    <property type="evidence" value="ECO:0007669"/>
    <property type="project" value="UniProtKB-UniRule"/>
</dbReference>
<dbReference type="GO" id="GO:0003777">
    <property type="term" value="F:microtubule motor activity"/>
    <property type="evidence" value="ECO:0007669"/>
    <property type="project" value="InterPro"/>
</dbReference>
<dbReference type="Proteomes" id="UP000324800">
    <property type="component" value="Unassembled WGS sequence"/>
</dbReference>
<evidence type="ECO:0000313" key="8">
    <source>
        <dbReference type="EMBL" id="KAA6395938.1"/>
    </source>
</evidence>
<dbReference type="PANTHER" id="PTHR47968:SF75">
    <property type="entry name" value="CENTROMERE-ASSOCIATED PROTEIN E"/>
    <property type="match status" value="1"/>
</dbReference>
<dbReference type="PROSITE" id="PS50067">
    <property type="entry name" value="KINESIN_MOTOR_2"/>
    <property type="match status" value="1"/>
</dbReference>
<dbReference type="InterPro" id="IPR001752">
    <property type="entry name" value="Kinesin_motor_dom"/>
</dbReference>
<feature type="binding site" evidence="5">
    <location>
        <begin position="82"/>
        <end position="89"/>
    </location>
    <ligand>
        <name>ATP</name>
        <dbReference type="ChEBI" id="CHEBI:30616"/>
    </ligand>
</feature>
<name>A0A5J4WMC6_9EUKA</name>
<reference evidence="8 9" key="1">
    <citation type="submission" date="2019-03" db="EMBL/GenBank/DDBJ databases">
        <title>Single cell metagenomics reveals metabolic interactions within the superorganism composed of flagellate Streblomastix strix and complex community of Bacteroidetes bacteria on its surface.</title>
        <authorList>
            <person name="Treitli S.C."/>
            <person name="Kolisko M."/>
            <person name="Husnik F."/>
            <person name="Keeling P."/>
            <person name="Hampl V."/>
        </authorList>
    </citation>
    <scope>NUCLEOTIDE SEQUENCE [LARGE SCALE GENOMIC DNA]</scope>
    <source>
        <strain evidence="8">ST1C</strain>
    </source>
</reference>
<evidence type="ECO:0000256" key="6">
    <source>
        <dbReference type="RuleBase" id="RU000394"/>
    </source>
</evidence>
<keyword evidence="3" id="KW-0175">Coiled coil</keyword>